<dbReference type="GO" id="GO:0004411">
    <property type="term" value="F:homogentisate 1,2-dioxygenase activity"/>
    <property type="evidence" value="ECO:0007669"/>
    <property type="project" value="InterPro"/>
</dbReference>
<evidence type="ECO:0000256" key="3">
    <source>
        <dbReference type="PIRSR" id="PIRSR605708-1"/>
    </source>
</evidence>
<dbReference type="InterPro" id="IPR011051">
    <property type="entry name" value="RmlC_Cupin_sf"/>
</dbReference>
<dbReference type="PANTHER" id="PTHR11056">
    <property type="entry name" value="HOMOGENTISATE 1,2-DIOXYGENASE"/>
    <property type="match status" value="1"/>
</dbReference>
<feature type="binding site" evidence="4">
    <location>
        <position position="351"/>
    </location>
    <ligand>
        <name>homogentisate</name>
        <dbReference type="ChEBI" id="CHEBI:16169"/>
    </ligand>
</feature>
<feature type="binding site" evidence="4">
    <location>
        <position position="343"/>
    </location>
    <ligand>
        <name>Fe cation</name>
        <dbReference type="ChEBI" id="CHEBI:24875"/>
    </ligand>
</feature>
<dbReference type="PANTHER" id="PTHR11056:SF0">
    <property type="entry name" value="HOMOGENTISATE 1,2-DIOXYGENASE"/>
    <property type="match status" value="1"/>
</dbReference>
<evidence type="ECO:0000313" key="5">
    <source>
        <dbReference type="EMBL" id="PIR69998.1"/>
    </source>
</evidence>
<dbReference type="InterPro" id="IPR005708">
    <property type="entry name" value="Homogentis_dOase"/>
</dbReference>
<dbReference type="CDD" id="cd02208">
    <property type="entry name" value="cupin_RmlC-like"/>
    <property type="match status" value="1"/>
</dbReference>
<evidence type="ECO:0008006" key="7">
    <source>
        <dbReference type="Google" id="ProtNLM"/>
    </source>
</evidence>
<feature type="binding site" evidence="4">
    <location>
        <position position="337"/>
    </location>
    <ligand>
        <name>Fe cation</name>
        <dbReference type="ChEBI" id="CHEBI:24875"/>
    </ligand>
</feature>
<evidence type="ECO:0000256" key="2">
    <source>
        <dbReference type="ARBA" id="ARBA00007757"/>
    </source>
</evidence>
<reference evidence="6" key="1">
    <citation type="submission" date="2017-09" db="EMBL/GenBank/DDBJ databases">
        <title>Depth-based differentiation of microbial function through sediment-hosted aquifers and enrichment of novel symbionts in the deep terrestrial subsurface.</title>
        <authorList>
            <person name="Probst A.J."/>
            <person name="Ladd B."/>
            <person name="Jarett J.K."/>
            <person name="Geller-Mcgrath D.E."/>
            <person name="Sieber C.M.K."/>
            <person name="Emerson J.B."/>
            <person name="Anantharaman K."/>
            <person name="Thomas B.C."/>
            <person name="Malmstrom R."/>
            <person name="Stieglmeier M."/>
            <person name="Klingl A."/>
            <person name="Woyke T."/>
            <person name="Ryan C.M."/>
            <person name="Banfield J.F."/>
        </authorList>
    </citation>
    <scope>NUCLEOTIDE SEQUENCE [LARGE SCALE GENOMIC DNA]</scope>
</reference>
<feature type="binding site" evidence="4">
    <location>
        <position position="373"/>
    </location>
    <ligand>
        <name>Fe cation</name>
        <dbReference type="ChEBI" id="CHEBI:24875"/>
    </ligand>
</feature>
<sequence>MRDTFLGNGILKIVYNEEGSMPIRTITTEPFPEKEMARSGNYKALLKKMNGAPREGLYVGKIGFLTELYMEKPPTLIKEIEAYDMGFSFSGGSSNIYPQAFKIAEKLAPRSHPHTLLSTADKQVMIHVIVLNAGETSRHGETNRVLNMDADAVWYVHQGNGVCATSLGWIEFRTGDFIYIPARVCHKFVATNDTVGGKVIMVGMESAGGFEAPERRVIDNIDIPYSSGDVRLPNPDYLSEFDNPDNSPSGGMDKSYAVFVKRDNEWNRIVYPETPFQCVAWRGYVYPFAIHASDLHFAYTTAIHPDPSNFALFAAKDMSAVLSVLGPRYVHSLPYNHLNQWEEALFYARDYEAREGSAIGAGDMTLHPQGVWHGPQIHALHNWKTPERAEWRDELAIMFEAAKPLLLCEDGERIRVPGYERSWYESWEEYQESQKEK</sequence>
<evidence type="ECO:0000313" key="6">
    <source>
        <dbReference type="Proteomes" id="UP000231503"/>
    </source>
</evidence>
<gene>
    <name evidence="5" type="ORF">COU47_01015</name>
</gene>
<comment type="caution">
    <text evidence="5">The sequence shown here is derived from an EMBL/GenBank/DDBJ whole genome shotgun (WGS) entry which is preliminary data.</text>
</comment>
<accession>A0A2H0TEL3</accession>
<dbReference type="Proteomes" id="UP000231503">
    <property type="component" value="Unassembled WGS sequence"/>
</dbReference>
<organism evidence="5 6">
    <name type="scientific">Candidatus Niyogibacteria bacterium CG10_big_fil_rev_8_21_14_0_10_46_36</name>
    <dbReference type="NCBI Taxonomy" id="1974726"/>
    <lineage>
        <taxon>Bacteria</taxon>
        <taxon>Candidatus Niyogiibacteriota</taxon>
    </lineage>
</organism>
<dbReference type="Gene3D" id="2.60.120.10">
    <property type="entry name" value="Jelly Rolls"/>
    <property type="match status" value="1"/>
</dbReference>
<dbReference type="GO" id="GO:0006570">
    <property type="term" value="P:tyrosine metabolic process"/>
    <property type="evidence" value="ECO:0007669"/>
    <property type="project" value="InterPro"/>
</dbReference>
<dbReference type="SUPFAM" id="SSF51182">
    <property type="entry name" value="RmlC-like cupins"/>
    <property type="match status" value="1"/>
</dbReference>
<proteinExistence type="inferred from homology"/>
<name>A0A2H0TEL3_9BACT</name>
<dbReference type="GO" id="GO:0006559">
    <property type="term" value="P:L-phenylalanine catabolic process"/>
    <property type="evidence" value="ECO:0007669"/>
    <property type="project" value="InterPro"/>
</dbReference>
<evidence type="ECO:0000256" key="1">
    <source>
        <dbReference type="ARBA" id="ARBA00001962"/>
    </source>
</evidence>
<evidence type="ECO:0000256" key="4">
    <source>
        <dbReference type="PIRSR" id="PIRSR605708-2"/>
    </source>
</evidence>
<dbReference type="AlphaFoldDB" id="A0A2H0TEL3"/>
<dbReference type="GO" id="GO:0046872">
    <property type="term" value="F:metal ion binding"/>
    <property type="evidence" value="ECO:0007669"/>
    <property type="project" value="UniProtKB-KW"/>
</dbReference>
<feature type="binding site" evidence="4">
    <location>
        <position position="373"/>
    </location>
    <ligand>
        <name>homogentisate</name>
        <dbReference type="ChEBI" id="CHEBI:16169"/>
    </ligand>
</feature>
<dbReference type="InterPro" id="IPR014710">
    <property type="entry name" value="RmlC-like_jellyroll"/>
</dbReference>
<comment type="cofactor">
    <cofactor evidence="1 4">
        <name>Fe cation</name>
        <dbReference type="ChEBI" id="CHEBI:24875"/>
    </cofactor>
</comment>
<keyword evidence="4" id="KW-0408">Iron</keyword>
<protein>
    <recommendedName>
        <fullName evidence="7">Homogentisate 1,2-dioxygenase</fullName>
    </recommendedName>
</protein>
<comment type="similarity">
    <text evidence="2">Belongs to the homogentisate dioxygenase family.</text>
</comment>
<dbReference type="EMBL" id="PFCO01000001">
    <property type="protein sequence ID" value="PIR69998.1"/>
    <property type="molecule type" value="Genomic_DNA"/>
</dbReference>
<keyword evidence="4" id="KW-0479">Metal-binding</keyword>
<dbReference type="GO" id="GO:0005737">
    <property type="term" value="C:cytoplasm"/>
    <property type="evidence" value="ECO:0007669"/>
    <property type="project" value="TreeGrafter"/>
</dbReference>
<feature type="active site" description="Proton acceptor" evidence="3">
    <location>
        <position position="304"/>
    </location>
</feature>